<dbReference type="PANTHER" id="PTHR43537">
    <property type="entry name" value="TRANSCRIPTIONAL REGULATOR, GNTR FAMILY"/>
    <property type="match status" value="1"/>
</dbReference>
<dbReference type="RefSeq" id="WP_343876515.1">
    <property type="nucleotide sequence ID" value="NZ_BAAAHY010000005.1"/>
</dbReference>
<dbReference type="InterPro" id="IPR036390">
    <property type="entry name" value="WH_DNA-bd_sf"/>
</dbReference>
<keyword evidence="1" id="KW-0805">Transcription regulation</keyword>
<feature type="region of interest" description="Disordered" evidence="4">
    <location>
        <begin position="1"/>
        <end position="36"/>
    </location>
</feature>
<evidence type="ECO:0000313" key="8">
    <source>
        <dbReference type="Proteomes" id="UP001185069"/>
    </source>
</evidence>
<dbReference type="Pfam" id="PF00392">
    <property type="entry name" value="GntR"/>
    <property type="match status" value="1"/>
</dbReference>
<keyword evidence="8" id="KW-1185">Reference proteome</keyword>
<dbReference type="InterPro" id="IPR036388">
    <property type="entry name" value="WH-like_DNA-bd_sf"/>
</dbReference>
<dbReference type="SMART" id="SM00345">
    <property type="entry name" value="HTH_GNTR"/>
    <property type="match status" value="1"/>
</dbReference>
<proteinExistence type="predicted"/>
<accession>A0ABU1JE16</accession>
<keyword evidence="2 7" id="KW-0238">DNA-binding</keyword>
<dbReference type="InterPro" id="IPR011711">
    <property type="entry name" value="GntR_C"/>
</dbReference>
<reference evidence="7 8" key="1">
    <citation type="submission" date="2023-07" db="EMBL/GenBank/DDBJ databases">
        <title>Sequencing the genomes of 1000 actinobacteria strains.</title>
        <authorList>
            <person name="Klenk H.-P."/>
        </authorList>
    </citation>
    <scope>NUCLEOTIDE SEQUENCE [LARGE SCALE GENOMIC DNA]</scope>
    <source>
        <strain evidence="7 8">DSM 14555</strain>
    </source>
</reference>
<dbReference type="Gene3D" id="1.20.120.530">
    <property type="entry name" value="GntR ligand-binding domain-like"/>
    <property type="match status" value="1"/>
</dbReference>
<dbReference type="Gene3D" id="1.10.10.10">
    <property type="entry name" value="Winged helix-like DNA-binding domain superfamily/Winged helix DNA-binding domain"/>
    <property type="match status" value="1"/>
</dbReference>
<keyword evidence="3" id="KW-0804">Transcription</keyword>
<evidence type="ECO:0000256" key="1">
    <source>
        <dbReference type="ARBA" id="ARBA00023015"/>
    </source>
</evidence>
<dbReference type="SUPFAM" id="SSF46785">
    <property type="entry name" value="Winged helix' DNA-binding domain"/>
    <property type="match status" value="1"/>
</dbReference>
<dbReference type="Pfam" id="PF07729">
    <property type="entry name" value="FCD"/>
    <property type="match status" value="1"/>
</dbReference>
<name>A0ABU1JE16_9MICC</name>
<dbReference type="InterPro" id="IPR000524">
    <property type="entry name" value="Tscrpt_reg_HTH_GntR"/>
</dbReference>
<feature type="domain" description="HTH gntR-type" evidence="5">
    <location>
        <begin position="28"/>
        <end position="77"/>
    </location>
</feature>
<dbReference type="GO" id="GO:0003677">
    <property type="term" value="F:DNA binding"/>
    <property type="evidence" value="ECO:0007669"/>
    <property type="project" value="UniProtKB-KW"/>
</dbReference>
<evidence type="ECO:0000256" key="2">
    <source>
        <dbReference type="ARBA" id="ARBA00023125"/>
    </source>
</evidence>
<protein>
    <submittedName>
        <fullName evidence="7">DNA-binding GntR family transcriptional regulator</fullName>
    </submittedName>
</protein>
<evidence type="ECO:0000256" key="3">
    <source>
        <dbReference type="ARBA" id="ARBA00023163"/>
    </source>
</evidence>
<dbReference type="SUPFAM" id="SSF48008">
    <property type="entry name" value="GntR ligand-binding domain-like"/>
    <property type="match status" value="1"/>
</dbReference>
<evidence type="ECO:0000256" key="4">
    <source>
        <dbReference type="SAM" id="MobiDB-lite"/>
    </source>
</evidence>
<dbReference type="SMART" id="SM00895">
    <property type="entry name" value="FCD"/>
    <property type="match status" value="1"/>
</dbReference>
<gene>
    <name evidence="7" type="ORF">JOE69_001880</name>
</gene>
<feature type="domain" description="GntR C-terminal" evidence="6">
    <location>
        <begin position="87"/>
        <end position="209"/>
    </location>
</feature>
<evidence type="ECO:0000259" key="5">
    <source>
        <dbReference type="SMART" id="SM00345"/>
    </source>
</evidence>
<evidence type="ECO:0000259" key="6">
    <source>
        <dbReference type="SMART" id="SM00895"/>
    </source>
</evidence>
<evidence type="ECO:0000313" key="7">
    <source>
        <dbReference type="EMBL" id="MDR6269642.1"/>
    </source>
</evidence>
<dbReference type="EMBL" id="JAVDQF010000001">
    <property type="protein sequence ID" value="MDR6269642.1"/>
    <property type="molecule type" value="Genomic_DNA"/>
</dbReference>
<dbReference type="PANTHER" id="PTHR43537:SF45">
    <property type="entry name" value="GNTR FAMILY REGULATORY PROTEIN"/>
    <property type="match status" value="1"/>
</dbReference>
<dbReference type="Proteomes" id="UP001185069">
    <property type="component" value="Unassembled WGS sequence"/>
</dbReference>
<comment type="caution">
    <text evidence="7">The sequence shown here is derived from an EMBL/GenBank/DDBJ whole genome shotgun (WGS) entry which is preliminary data.</text>
</comment>
<dbReference type="InterPro" id="IPR008920">
    <property type="entry name" value="TF_FadR/GntR_C"/>
</dbReference>
<organism evidence="7 8">
    <name type="scientific">Arthrobacter russicus</name>
    <dbReference type="NCBI Taxonomy" id="172040"/>
    <lineage>
        <taxon>Bacteria</taxon>
        <taxon>Bacillati</taxon>
        <taxon>Actinomycetota</taxon>
        <taxon>Actinomycetes</taxon>
        <taxon>Micrococcales</taxon>
        <taxon>Micrococcaceae</taxon>
        <taxon>Arthrobacter</taxon>
    </lineage>
</organism>
<sequence length="221" mass="24688">MPAKNRKSGELAPARWLPKCSGSEFPKATSPPPPGTQLAEESLADSLQVSRNSLREAFRLLAHERLINHELHRGVFVRRLDRDDVLQVYTARIFIEVAAVANCPAGAAELRAALAAVEQAELLAREGRWMEVATCNLAFHQSLVDSVGSRRVSEVMRQLLAEVRLAFHSMADSRNFLEPYIPRNRQIVQLLSDGEAEQAATLMRAYLTDSREQLYEALGLR</sequence>